<organism evidence="1 2">
    <name type="scientific">Rhabdobacter roseus</name>
    <dbReference type="NCBI Taxonomy" id="1655419"/>
    <lineage>
        <taxon>Bacteria</taxon>
        <taxon>Pseudomonadati</taxon>
        <taxon>Bacteroidota</taxon>
        <taxon>Cytophagia</taxon>
        <taxon>Cytophagales</taxon>
        <taxon>Cytophagaceae</taxon>
        <taxon>Rhabdobacter</taxon>
    </lineage>
</organism>
<evidence type="ECO:0000313" key="2">
    <source>
        <dbReference type="Proteomes" id="UP000557307"/>
    </source>
</evidence>
<dbReference type="SUPFAM" id="SSF109854">
    <property type="entry name" value="DinB/YfiT-like putative metalloenzymes"/>
    <property type="match status" value="1"/>
</dbReference>
<reference evidence="1 2" key="1">
    <citation type="submission" date="2020-08" db="EMBL/GenBank/DDBJ databases">
        <title>Genomic Encyclopedia of Type Strains, Phase IV (KMG-IV): sequencing the most valuable type-strain genomes for metagenomic binning, comparative biology and taxonomic classification.</title>
        <authorList>
            <person name="Goeker M."/>
        </authorList>
    </citation>
    <scope>NUCLEOTIDE SEQUENCE [LARGE SCALE GENOMIC DNA]</scope>
    <source>
        <strain evidence="1 2">DSM 105074</strain>
    </source>
</reference>
<accession>A0A840U057</accession>
<dbReference type="InterPro" id="IPR034660">
    <property type="entry name" value="DinB/YfiT-like"/>
</dbReference>
<dbReference type="Gene3D" id="1.20.120.450">
    <property type="entry name" value="dinb family like domain"/>
    <property type="match status" value="1"/>
</dbReference>
<name>A0A840U057_9BACT</name>
<dbReference type="Pfam" id="PF07609">
    <property type="entry name" value="DUF1572"/>
    <property type="match status" value="1"/>
</dbReference>
<dbReference type="EMBL" id="JACHGF010000015">
    <property type="protein sequence ID" value="MBB5287282.1"/>
    <property type="molecule type" value="Genomic_DNA"/>
</dbReference>
<dbReference type="AlphaFoldDB" id="A0A840U057"/>
<dbReference type="RefSeq" id="WP_184179219.1">
    <property type="nucleotide sequence ID" value="NZ_JACHGF010000015.1"/>
</dbReference>
<keyword evidence="2" id="KW-1185">Reference proteome</keyword>
<evidence type="ECO:0000313" key="1">
    <source>
        <dbReference type="EMBL" id="MBB5287282.1"/>
    </source>
</evidence>
<proteinExistence type="predicted"/>
<gene>
    <name evidence="1" type="ORF">HNQ92_005445</name>
</gene>
<protein>
    <submittedName>
        <fullName evidence="1">Putative damage-inducible protein DinB</fullName>
    </submittedName>
</protein>
<sequence length="170" mass="19078">MMNDWQTELLEQAAYRMNENTPRIAACLAELHEEEVWLRPNAASNSMGNLVLHLCGNIRQYAISGLGGQPDVRTRDEEFAAQGGPTKAELLAALTATVHEALVIIQNSDEQNLLARRWVQGYELSGIGIIMHVVEHYSYHTGQIAFWTKLLKNKDLGFYAGVDLNVKNQR</sequence>
<dbReference type="Proteomes" id="UP000557307">
    <property type="component" value="Unassembled WGS sequence"/>
</dbReference>
<dbReference type="InterPro" id="IPR011466">
    <property type="entry name" value="DUF1572"/>
</dbReference>
<comment type="caution">
    <text evidence="1">The sequence shown here is derived from an EMBL/GenBank/DDBJ whole genome shotgun (WGS) entry which is preliminary data.</text>
</comment>